<dbReference type="SUPFAM" id="SSF55785">
    <property type="entry name" value="PYP-like sensor domain (PAS domain)"/>
    <property type="match status" value="1"/>
</dbReference>
<dbReference type="PANTHER" id="PTHR35807:SF2">
    <property type="entry name" value="TRANSCRIPTIONAL ACTIVATOR DOMAIN"/>
    <property type="match status" value="1"/>
</dbReference>
<proteinExistence type="predicted"/>
<dbReference type="InterPro" id="IPR036388">
    <property type="entry name" value="WH-like_DNA-bd_sf"/>
</dbReference>
<dbReference type="AlphaFoldDB" id="A0A7Y0EGB5"/>
<dbReference type="Pfam" id="PF03704">
    <property type="entry name" value="BTAD"/>
    <property type="match status" value="1"/>
</dbReference>
<reference evidence="2 3" key="2">
    <citation type="submission" date="2020-06" db="EMBL/GenBank/DDBJ databases">
        <title>Complete Genome Sequence of Clostridium muelleri sp. nov. P21T, an Acid-Alcohol Producing Acetogen Isolated from Old Hay.</title>
        <authorList>
            <person name="Duncan K.E."/>
            <person name="Tanner R.S."/>
        </authorList>
    </citation>
    <scope>NUCLEOTIDE SEQUENCE [LARGE SCALE GENOMIC DNA]</scope>
    <source>
        <strain evidence="2 3">P21</strain>
    </source>
</reference>
<evidence type="ECO:0000313" key="2">
    <source>
        <dbReference type="EMBL" id="NMM62607.1"/>
    </source>
</evidence>
<dbReference type="InterPro" id="IPR011990">
    <property type="entry name" value="TPR-like_helical_dom_sf"/>
</dbReference>
<protein>
    <submittedName>
        <fullName evidence="2">PAS domain S-box protein</fullName>
    </submittedName>
</protein>
<reference evidence="2 3" key="1">
    <citation type="submission" date="2020-04" db="EMBL/GenBank/DDBJ databases">
        <authorList>
            <person name="Doyle D.A."/>
        </authorList>
    </citation>
    <scope>NUCLEOTIDE SEQUENCE [LARGE SCALE GENOMIC DNA]</scope>
    <source>
        <strain evidence="2 3">P21</strain>
    </source>
</reference>
<dbReference type="InterPro" id="IPR051677">
    <property type="entry name" value="AfsR-DnrI-RedD_regulator"/>
</dbReference>
<feature type="domain" description="Bacterial transcriptional activator" evidence="1">
    <location>
        <begin position="265"/>
        <end position="404"/>
    </location>
</feature>
<evidence type="ECO:0000313" key="3">
    <source>
        <dbReference type="Proteomes" id="UP000537131"/>
    </source>
</evidence>
<dbReference type="RefSeq" id="WP_169297212.1">
    <property type="nucleotide sequence ID" value="NZ_JABBNI010000014.1"/>
</dbReference>
<dbReference type="NCBIfam" id="TIGR00229">
    <property type="entry name" value="sensory_box"/>
    <property type="match status" value="1"/>
</dbReference>
<keyword evidence="3" id="KW-1185">Reference proteome</keyword>
<dbReference type="GO" id="GO:0006355">
    <property type="term" value="P:regulation of DNA-templated transcription"/>
    <property type="evidence" value="ECO:0007669"/>
    <property type="project" value="InterPro"/>
</dbReference>
<dbReference type="Gene3D" id="1.25.40.10">
    <property type="entry name" value="Tetratricopeptide repeat domain"/>
    <property type="match status" value="1"/>
</dbReference>
<dbReference type="GO" id="GO:0003677">
    <property type="term" value="F:DNA binding"/>
    <property type="evidence" value="ECO:0007669"/>
    <property type="project" value="InterPro"/>
</dbReference>
<dbReference type="InterPro" id="IPR035965">
    <property type="entry name" value="PAS-like_dom_sf"/>
</dbReference>
<dbReference type="SUPFAM" id="SSF46894">
    <property type="entry name" value="C-terminal effector domain of the bipartite response regulators"/>
    <property type="match status" value="1"/>
</dbReference>
<dbReference type="PANTHER" id="PTHR35807">
    <property type="entry name" value="TRANSCRIPTIONAL REGULATOR REDD-RELATED"/>
    <property type="match status" value="1"/>
</dbReference>
<evidence type="ECO:0000259" key="1">
    <source>
        <dbReference type="SMART" id="SM01043"/>
    </source>
</evidence>
<dbReference type="InterPro" id="IPR000014">
    <property type="entry name" value="PAS"/>
</dbReference>
<dbReference type="EMBL" id="JABBNI010000014">
    <property type="protein sequence ID" value="NMM62607.1"/>
    <property type="molecule type" value="Genomic_DNA"/>
</dbReference>
<dbReference type="Proteomes" id="UP000537131">
    <property type="component" value="Unassembled WGS sequence"/>
</dbReference>
<dbReference type="Gene3D" id="1.10.10.10">
    <property type="entry name" value="Winged helix-like DNA-binding domain superfamily/Winged helix DNA-binding domain"/>
    <property type="match status" value="1"/>
</dbReference>
<sequence>MDNFNNEEEYLELIKKYKLTTENTVECIWLFDLASNCFKYISPSIFNLRGLTVEESLKEKPEDCLTPESLKKLKSHCINMLYQFLDGARSENILPNVDVYDQYCKDGTIKKVKITTNLIFNKSENNLSILGITRDISYMENPNNKVDYKLQTPFSNVHSLLKIYKARIYCFGKLLVYGNNSNSPVKWRTKKSEELFAYLLQNREQEISKWEICDTLWPECSPDKVNNRLHTTLYKMKQTLNSCNINFDIKFINGCYWFSIIDVYIDTVEFHSILSCDINITENTIKKYKKAFLLYKNPYLEGNDFAWLFYQRELYSIEYHKLAKKLIDYYMKTNNYSDAKRIIFNILKIYPLDEYTNKMCLKLYFNMNDRASFIKQYKTVERLYKTELGIKLSSATKELYDTILNS</sequence>
<dbReference type="SMART" id="SM01043">
    <property type="entry name" value="BTAD"/>
    <property type="match status" value="1"/>
</dbReference>
<comment type="caution">
    <text evidence="2">The sequence shown here is derived from an EMBL/GenBank/DDBJ whole genome shotgun (WGS) entry which is preliminary data.</text>
</comment>
<accession>A0A7Y0EGB5</accession>
<gene>
    <name evidence="2" type="ORF">HBE96_07855</name>
</gene>
<dbReference type="SUPFAM" id="SSF48452">
    <property type="entry name" value="TPR-like"/>
    <property type="match status" value="1"/>
</dbReference>
<dbReference type="InterPro" id="IPR005158">
    <property type="entry name" value="BTAD"/>
</dbReference>
<organism evidence="2 3">
    <name type="scientific">Clostridium muellerianum</name>
    <dbReference type="NCBI Taxonomy" id="2716538"/>
    <lineage>
        <taxon>Bacteria</taxon>
        <taxon>Bacillati</taxon>
        <taxon>Bacillota</taxon>
        <taxon>Clostridia</taxon>
        <taxon>Eubacteriales</taxon>
        <taxon>Clostridiaceae</taxon>
        <taxon>Clostridium</taxon>
    </lineage>
</organism>
<dbReference type="InterPro" id="IPR016032">
    <property type="entry name" value="Sig_transdc_resp-reg_C-effctor"/>
</dbReference>
<name>A0A7Y0EGB5_9CLOT</name>
<dbReference type="Gene3D" id="3.30.450.20">
    <property type="entry name" value="PAS domain"/>
    <property type="match status" value="1"/>
</dbReference>